<evidence type="ECO:0000313" key="14">
    <source>
        <dbReference type="Proteomes" id="UP000267049"/>
    </source>
</evidence>
<comment type="catalytic activity">
    <reaction evidence="1 10">
        <text>(2R,3S)-3-isopropylmalate = (2S)-2-isopropylmalate</text>
        <dbReference type="Rhea" id="RHEA:32287"/>
        <dbReference type="ChEBI" id="CHEBI:1178"/>
        <dbReference type="ChEBI" id="CHEBI:35121"/>
        <dbReference type="EC" id="4.2.1.33"/>
    </reaction>
</comment>
<evidence type="ECO:0000256" key="10">
    <source>
        <dbReference type="HAMAP-Rule" id="MF_01031"/>
    </source>
</evidence>
<evidence type="ECO:0000256" key="3">
    <source>
        <dbReference type="ARBA" id="ARBA00004729"/>
    </source>
</evidence>
<dbReference type="SUPFAM" id="SSF52016">
    <property type="entry name" value="LeuD/IlvD-like"/>
    <property type="match status" value="1"/>
</dbReference>
<dbReference type="InterPro" id="IPR015928">
    <property type="entry name" value="Aconitase/3IPM_dehydase_swvl"/>
</dbReference>
<dbReference type="PANTHER" id="PTHR43345:SF5">
    <property type="entry name" value="3-ISOPROPYLMALATE DEHYDRATASE SMALL SUBUNIT"/>
    <property type="match status" value="1"/>
</dbReference>
<evidence type="ECO:0000256" key="4">
    <source>
        <dbReference type="ARBA" id="ARBA00009845"/>
    </source>
</evidence>
<dbReference type="CDD" id="cd01577">
    <property type="entry name" value="IPMI_Swivel"/>
    <property type="match status" value="1"/>
</dbReference>
<dbReference type="InterPro" id="IPR004431">
    <property type="entry name" value="3-IsopropMal_deHydase_ssu"/>
</dbReference>
<comment type="caution">
    <text evidence="13">The sequence shown here is derived from an EMBL/GenBank/DDBJ whole genome shotgun (WGS) entry which is preliminary data.</text>
</comment>
<gene>
    <name evidence="10 13" type="primary">leuD</name>
    <name evidence="13" type="ORF">EER27_15915</name>
</gene>
<protein>
    <recommendedName>
        <fullName evidence="10">3-isopropylmalate dehydratase small subunit</fullName>
        <ecNumber evidence="10">4.2.1.33</ecNumber>
    </recommendedName>
    <alternativeName>
        <fullName evidence="10">Alpha-IPM isomerase</fullName>
        <shortName evidence="10">IPMI</shortName>
    </alternativeName>
    <alternativeName>
        <fullName evidence="10">Isopropylmalate isomerase</fullName>
    </alternativeName>
</protein>
<dbReference type="GO" id="GO:0009316">
    <property type="term" value="C:3-isopropylmalate dehydratase complex"/>
    <property type="evidence" value="ECO:0007669"/>
    <property type="project" value="InterPro"/>
</dbReference>
<dbReference type="EMBL" id="RIBS01000011">
    <property type="protein sequence ID" value="RNF81921.1"/>
    <property type="molecule type" value="Genomic_DNA"/>
</dbReference>
<dbReference type="GO" id="GO:0003861">
    <property type="term" value="F:3-isopropylmalate dehydratase activity"/>
    <property type="evidence" value="ECO:0007669"/>
    <property type="project" value="UniProtKB-UniRule"/>
</dbReference>
<dbReference type="GO" id="GO:0009098">
    <property type="term" value="P:L-leucine biosynthetic process"/>
    <property type="evidence" value="ECO:0007669"/>
    <property type="project" value="UniProtKB-UniRule"/>
</dbReference>
<evidence type="ECO:0000256" key="11">
    <source>
        <dbReference type="SAM" id="MobiDB-lite"/>
    </source>
</evidence>
<evidence type="ECO:0000256" key="7">
    <source>
        <dbReference type="ARBA" id="ARBA00022605"/>
    </source>
</evidence>
<evidence type="ECO:0000256" key="8">
    <source>
        <dbReference type="ARBA" id="ARBA00023239"/>
    </source>
</evidence>
<evidence type="ECO:0000313" key="13">
    <source>
        <dbReference type="EMBL" id="RNF81921.1"/>
    </source>
</evidence>
<dbReference type="InterPro" id="IPR050075">
    <property type="entry name" value="LeuD"/>
</dbReference>
<evidence type="ECO:0000256" key="5">
    <source>
        <dbReference type="ARBA" id="ARBA00011271"/>
    </source>
</evidence>
<organism evidence="13 14">
    <name type="scientific">Montanilutibacter psychrotolerans</name>
    <dbReference type="NCBI Taxonomy" id="1327343"/>
    <lineage>
        <taxon>Bacteria</taxon>
        <taxon>Pseudomonadati</taxon>
        <taxon>Pseudomonadota</taxon>
        <taxon>Gammaproteobacteria</taxon>
        <taxon>Lysobacterales</taxon>
        <taxon>Lysobacteraceae</taxon>
        <taxon>Montanilutibacter</taxon>
    </lineage>
</organism>
<dbReference type="Pfam" id="PF00694">
    <property type="entry name" value="Aconitase_C"/>
    <property type="match status" value="1"/>
</dbReference>
<evidence type="ECO:0000259" key="12">
    <source>
        <dbReference type="Pfam" id="PF00694"/>
    </source>
</evidence>
<dbReference type="NCBIfam" id="NF002458">
    <property type="entry name" value="PRK01641.1"/>
    <property type="match status" value="1"/>
</dbReference>
<evidence type="ECO:0000256" key="6">
    <source>
        <dbReference type="ARBA" id="ARBA00022430"/>
    </source>
</evidence>
<dbReference type="InterPro" id="IPR000573">
    <property type="entry name" value="AconitaseA/IPMdHydase_ssu_swvl"/>
</dbReference>
<evidence type="ECO:0000256" key="9">
    <source>
        <dbReference type="ARBA" id="ARBA00023304"/>
    </source>
</evidence>
<dbReference type="Proteomes" id="UP000267049">
    <property type="component" value="Unassembled WGS sequence"/>
</dbReference>
<keyword evidence="14" id="KW-1185">Reference proteome</keyword>
<keyword evidence="8 10" id="KW-0456">Lyase</keyword>
<comment type="function">
    <text evidence="2 10">Catalyzes the isomerization between 2-isopropylmalate and 3-isopropylmalate, via the formation of 2-isopropylmaleate.</text>
</comment>
<comment type="similarity">
    <text evidence="4 10">Belongs to the LeuD family. LeuD type 1 subfamily.</text>
</comment>
<feature type="domain" description="Aconitase A/isopropylmalate dehydratase small subunit swivel" evidence="12">
    <location>
        <begin position="3"/>
        <end position="123"/>
    </location>
</feature>
<dbReference type="HAMAP" id="MF_01031">
    <property type="entry name" value="LeuD_type1"/>
    <property type="match status" value="1"/>
</dbReference>
<dbReference type="NCBIfam" id="TIGR00171">
    <property type="entry name" value="leuD"/>
    <property type="match status" value="1"/>
</dbReference>
<comment type="subunit">
    <text evidence="5 10">Heterodimer of LeuC and LeuD.</text>
</comment>
<comment type="pathway">
    <text evidence="3 10">Amino-acid biosynthesis; L-leucine biosynthesis; L-leucine from 3-methyl-2-oxobutanoate: step 2/4.</text>
</comment>
<proteinExistence type="inferred from homology"/>
<dbReference type="PANTHER" id="PTHR43345">
    <property type="entry name" value="3-ISOPROPYLMALATE DEHYDRATASE SMALL SUBUNIT 2-RELATED-RELATED"/>
    <property type="match status" value="1"/>
</dbReference>
<dbReference type="OrthoDB" id="9777465at2"/>
<dbReference type="AlphaFoldDB" id="A0A3M8SKT8"/>
<dbReference type="EC" id="4.2.1.33" evidence="10"/>
<dbReference type="InterPro" id="IPR033940">
    <property type="entry name" value="IPMI_Swivel"/>
</dbReference>
<evidence type="ECO:0000256" key="2">
    <source>
        <dbReference type="ARBA" id="ARBA00002695"/>
    </source>
</evidence>
<dbReference type="Gene3D" id="3.20.19.10">
    <property type="entry name" value="Aconitase, domain 4"/>
    <property type="match status" value="1"/>
</dbReference>
<keyword evidence="9 10" id="KW-0100">Branched-chain amino acid biosynthesis</keyword>
<dbReference type="UniPathway" id="UPA00048">
    <property type="reaction ID" value="UER00071"/>
</dbReference>
<dbReference type="FunFam" id="3.20.19.10:FF:000003">
    <property type="entry name" value="3-isopropylmalate dehydratase small subunit"/>
    <property type="match status" value="1"/>
</dbReference>
<evidence type="ECO:0000256" key="1">
    <source>
        <dbReference type="ARBA" id="ARBA00000491"/>
    </source>
</evidence>
<sequence length="222" mass="24358">MSAFTTLLSRTVVLRERNIDTDQIIPARFLTTTERSGLGRHAFNDWRLRPDGSPDPAFPFNDPANADARILVAGRNFGCGSSREHAPWALTDLGLRAVISAQIADIFRSNALKNGLLPIVLDEAIVDELLDRPGIALHVDVAKRQVMLPDFRVFSFPLDAFAQTCLLEGVDELGYLIRQDEAIGAFEARHAPPGPFEAPTDTPRHAAGSAVDTPSREVRHAR</sequence>
<keyword evidence="7 10" id="KW-0028">Amino-acid biosynthesis</keyword>
<name>A0A3M8SKT8_9GAMM</name>
<keyword evidence="6 10" id="KW-0432">Leucine biosynthesis</keyword>
<feature type="region of interest" description="Disordered" evidence="11">
    <location>
        <begin position="189"/>
        <end position="222"/>
    </location>
</feature>
<accession>A0A3M8SKT8</accession>
<reference evidence="13 14" key="1">
    <citation type="submission" date="2018-11" db="EMBL/GenBank/DDBJ databases">
        <title>Lysobacter cryohumiis sp. nov., isolated from soil in the Tianshan Mountains, Xinjiang, China.</title>
        <authorList>
            <person name="Luo Y."/>
            <person name="Sheng H."/>
        </authorList>
    </citation>
    <scope>NUCLEOTIDE SEQUENCE [LARGE SCALE GENOMIC DNA]</scope>
    <source>
        <strain evidence="13 14">ZS60</strain>
    </source>
</reference>